<dbReference type="Gene3D" id="1.10.600.10">
    <property type="entry name" value="Farnesyl Diphosphate Synthase"/>
    <property type="match status" value="1"/>
</dbReference>
<dbReference type="SUPFAM" id="SSF48576">
    <property type="entry name" value="Terpenoid synthases"/>
    <property type="match status" value="1"/>
</dbReference>
<comment type="similarity">
    <text evidence="2 4">Belongs to the terpene synthase family.</text>
</comment>
<evidence type="ECO:0000313" key="5">
    <source>
        <dbReference type="EMBL" id="OQE11057.1"/>
    </source>
</evidence>
<dbReference type="InterPro" id="IPR008949">
    <property type="entry name" value="Isoprenoid_synthase_dom_sf"/>
</dbReference>
<evidence type="ECO:0000256" key="4">
    <source>
        <dbReference type="RuleBase" id="RU366034"/>
    </source>
</evidence>
<accession>A0A1V6SAK1</accession>
<name>A0A1V6SAK1_9EURO</name>
<dbReference type="PANTHER" id="PTHR35201">
    <property type="entry name" value="TERPENE SYNTHASE"/>
    <property type="match status" value="1"/>
</dbReference>
<dbReference type="PANTHER" id="PTHR35201:SF4">
    <property type="entry name" value="BETA-PINACENE SYNTHASE-RELATED"/>
    <property type="match status" value="1"/>
</dbReference>
<keyword evidence="3 4" id="KW-0460">Magnesium</keyword>
<protein>
    <recommendedName>
        <fullName evidence="4">Terpene synthase</fullName>
        <ecNumber evidence="4">4.2.3.-</ecNumber>
    </recommendedName>
</protein>
<dbReference type="OrthoDB" id="2861623at2759"/>
<dbReference type="Proteomes" id="UP000191518">
    <property type="component" value="Unassembled WGS sequence"/>
</dbReference>
<comment type="cofactor">
    <cofactor evidence="1 4">
        <name>Mg(2+)</name>
        <dbReference type="ChEBI" id="CHEBI:18420"/>
    </cofactor>
</comment>
<dbReference type="EC" id="4.2.3.-" evidence="4"/>
<dbReference type="GO" id="GO:0046872">
    <property type="term" value="F:metal ion binding"/>
    <property type="evidence" value="ECO:0007669"/>
    <property type="project" value="UniProtKB-KW"/>
</dbReference>
<dbReference type="SFLD" id="SFLDG01020">
    <property type="entry name" value="Terpene_Cyclase_Like_2"/>
    <property type="match status" value="1"/>
</dbReference>
<keyword evidence="4" id="KW-0456">Lyase</keyword>
<dbReference type="InterPro" id="IPR034686">
    <property type="entry name" value="Terpene_cyclase-like_2"/>
</dbReference>
<evidence type="ECO:0000256" key="3">
    <source>
        <dbReference type="ARBA" id="ARBA00022842"/>
    </source>
</evidence>
<dbReference type="SFLD" id="SFLDS00005">
    <property type="entry name" value="Isoprenoid_Synthase_Type_I"/>
    <property type="match status" value="1"/>
</dbReference>
<comment type="caution">
    <text evidence="5">The sequence shown here is derived from an EMBL/GenBank/DDBJ whole genome shotgun (WGS) entry which is preliminary data.</text>
</comment>
<evidence type="ECO:0000256" key="1">
    <source>
        <dbReference type="ARBA" id="ARBA00001946"/>
    </source>
</evidence>
<dbReference type="Pfam" id="PF19086">
    <property type="entry name" value="Terpene_syn_C_2"/>
    <property type="match status" value="1"/>
</dbReference>
<organism evidence="5 6">
    <name type="scientific">Penicillium vulpinum</name>
    <dbReference type="NCBI Taxonomy" id="29845"/>
    <lineage>
        <taxon>Eukaryota</taxon>
        <taxon>Fungi</taxon>
        <taxon>Dikarya</taxon>
        <taxon>Ascomycota</taxon>
        <taxon>Pezizomycotina</taxon>
        <taxon>Eurotiomycetes</taxon>
        <taxon>Eurotiomycetidae</taxon>
        <taxon>Eurotiales</taxon>
        <taxon>Aspergillaceae</taxon>
        <taxon>Penicillium</taxon>
    </lineage>
</organism>
<evidence type="ECO:0000313" key="6">
    <source>
        <dbReference type="Proteomes" id="UP000191518"/>
    </source>
</evidence>
<dbReference type="STRING" id="29845.A0A1V6SAK1"/>
<dbReference type="AlphaFoldDB" id="A0A1V6SAK1"/>
<sequence>MSTIEQVLEKFKGIVIRVPSLYSLSPSWHPRVVPDLDGKIEEHVESWRQRWVPEPAAYKQSLGANCNYCVRAISPEANIPSLQIGARYVSWLFAWDDDLDLGTFNGSARQRELIRIEVLRAVQKALLGNTVIEKPSDWRDTPPNLAESFSDIGFSLQDGTELEPLQHFLCDTLCDYITEAVRLEDVSQDGIILDLDVYLEGRMENSGVYPTIAQSLLLQDIALPAWFLKHPIPMKMMRHISIMVALCNDIVSAHKEMGCKRIDNIVPLLVYHQGLEPQEAVYHICQIIHDSYTAFENLVPEVLALASENGLAAGPTFVTGCKDIYIGLANWTYYTKRYHDFQPEEGETEVLITMG</sequence>
<dbReference type="GO" id="GO:0010333">
    <property type="term" value="F:terpene synthase activity"/>
    <property type="evidence" value="ECO:0007669"/>
    <property type="project" value="InterPro"/>
</dbReference>
<keyword evidence="6" id="KW-1185">Reference proteome</keyword>
<dbReference type="EMBL" id="MDYP01000003">
    <property type="protein sequence ID" value="OQE11057.1"/>
    <property type="molecule type" value="Genomic_DNA"/>
</dbReference>
<dbReference type="GO" id="GO:0008299">
    <property type="term" value="P:isoprenoid biosynthetic process"/>
    <property type="evidence" value="ECO:0007669"/>
    <property type="project" value="UniProtKB-ARBA"/>
</dbReference>
<gene>
    <name evidence="5" type="ORF">PENVUL_c003G08263</name>
</gene>
<proteinExistence type="inferred from homology"/>
<reference evidence="6" key="1">
    <citation type="journal article" date="2017" name="Nat. Microbiol.">
        <title>Global analysis of biosynthetic gene clusters reveals vast potential of secondary metabolite production in Penicillium species.</title>
        <authorList>
            <person name="Nielsen J.C."/>
            <person name="Grijseels S."/>
            <person name="Prigent S."/>
            <person name="Ji B."/>
            <person name="Dainat J."/>
            <person name="Nielsen K.F."/>
            <person name="Frisvad J.C."/>
            <person name="Workman M."/>
            <person name="Nielsen J."/>
        </authorList>
    </citation>
    <scope>NUCLEOTIDE SEQUENCE [LARGE SCALE GENOMIC DNA]</scope>
    <source>
        <strain evidence="6">IBT 29486</strain>
    </source>
</reference>
<evidence type="ECO:0000256" key="2">
    <source>
        <dbReference type="ARBA" id="ARBA00006333"/>
    </source>
</evidence>
<keyword evidence="4" id="KW-0479">Metal-binding</keyword>